<feature type="coiled-coil region" evidence="10">
    <location>
        <begin position="150"/>
        <end position="177"/>
    </location>
</feature>
<evidence type="ECO:0000256" key="9">
    <source>
        <dbReference type="ARBA" id="ARBA00023328"/>
    </source>
</evidence>
<proteinExistence type="inferred from homology"/>
<dbReference type="Proteomes" id="UP001165160">
    <property type="component" value="Unassembled WGS sequence"/>
</dbReference>
<keyword evidence="5" id="KW-0498">Mitosis</keyword>
<evidence type="ECO:0000256" key="7">
    <source>
        <dbReference type="ARBA" id="ARBA00023054"/>
    </source>
</evidence>
<dbReference type="GO" id="GO:0051382">
    <property type="term" value="P:kinetochore assembly"/>
    <property type="evidence" value="ECO:0007669"/>
    <property type="project" value="TreeGrafter"/>
</dbReference>
<keyword evidence="7 10" id="KW-0175">Coiled coil</keyword>
<dbReference type="GO" id="GO:0005634">
    <property type="term" value="C:nucleus"/>
    <property type="evidence" value="ECO:0007669"/>
    <property type="project" value="InterPro"/>
</dbReference>
<evidence type="ECO:0000256" key="3">
    <source>
        <dbReference type="ARBA" id="ARBA00022454"/>
    </source>
</evidence>
<sequence length="274" mass="29604">MSSTPPPSAPAMSSKDLASKFFGFQPETFCNTVFQSVDDYIADGMDAMEVAMMPSFPLPTHRTLLKTCNDRFIDTLTAGYDKNLDKFEIYVKRNVLCIDDNVVEGVVESFDVTTPGKKRKIKDGDVTESKKESDEFINVLPSSIPSKSEALALEATLSSLRQKLRRTKRSVQSLKSAHRLLNQTITSAGASHQGIKEAIEASEGNIGAPLHDTVSAVVMGKDGLEQLKKEGNLLIHAMGDEENVDSNVEVKGAPLVKTGTAKEVGDLNGILGGN</sequence>
<name>A0A9W7EVA5_9STRA</name>
<dbReference type="PANTHER" id="PTHR14527">
    <property type="entry name" value="PROTEIN MIS12 HOMOLOG"/>
    <property type="match status" value="1"/>
</dbReference>
<evidence type="ECO:0000256" key="6">
    <source>
        <dbReference type="ARBA" id="ARBA00022838"/>
    </source>
</evidence>
<organism evidence="11 12">
    <name type="scientific">Triparma verrucosa</name>
    <dbReference type="NCBI Taxonomy" id="1606542"/>
    <lineage>
        <taxon>Eukaryota</taxon>
        <taxon>Sar</taxon>
        <taxon>Stramenopiles</taxon>
        <taxon>Ochrophyta</taxon>
        <taxon>Bolidophyceae</taxon>
        <taxon>Parmales</taxon>
        <taxon>Triparmaceae</taxon>
        <taxon>Triparma</taxon>
    </lineage>
</organism>
<dbReference type="GO" id="GO:0000444">
    <property type="term" value="C:MIS12/MIND type complex"/>
    <property type="evidence" value="ECO:0007669"/>
    <property type="project" value="TreeGrafter"/>
</dbReference>
<evidence type="ECO:0000256" key="5">
    <source>
        <dbReference type="ARBA" id="ARBA00022776"/>
    </source>
</evidence>
<accession>A0A9W7EVA5</accession>
<keyword evidence="4" id="KW-0132">Cell division</keyword>
<keyword evidence="8" id="KW-0131">Cell cycle</keyword>
<comment type="subcellular location">
    <subcellularLocation>
        <location evidence="1">Chromosome</location>
        <location evidence="1">Centromere</location>
        <location evidence="1">Kinetochore</location>
    </subcellularLocation>
</comment>
<dbReference type="GO" id="GO:0000070">
    <property type="term" value="P:mitotic sister chromatid segregation"/>
    <property type="evidence" value="ECO:0007669"/>
    <property type="project" value="TreeGrafter"/>
</dbReference>
<dbReference type="InterPro" id="IPR008685">
    <property type="entry name" value="Centromere_Mis12"/>
</dbReference>
<keyword evidence="3" id="KW-0158">Chromosome</keyword>
<dbReference type="PANTHER" id="PTHR14527:SF2">
    <property type="entry name" value="PROTEIN MIS12 HOMOLOG"/>
    <property type="match status" value="1"/>
</dbReference>
<gene>
    <name evidence="11" type="ORF">TrVE_jg9667</name>
</gene>
<keyword evidence="9" id="KW-0137">Centromere</keyword>
<dbReference type="EMBL" id="BRXX01000113">
    <property type="protein sequence ID" value="GMH91153.1"/>
    <property type="molecule type" value="Genomic_DNA"/>
</dbReference>
<evidence type="ECO:0000256" key="10">
    <source>
        <dbReference type="SAM" id="Coils"/>
    </source>
</evidence>
<evidence type="ECO:0000313" key="11">
    <source>
        <dbReference type="EMBL" id="GMH91153.1"/>
    </source>
</evidence>
<dbReference type="AlphaFoldDB" id="A0A9W7EVA5"/>
<evidence type="ECO:0000256" key="8">
    <source>
        <dbReference type="ARBA" id="ARBA00023306"/>
    </source>
</evidence>
<protein>
    <submittedName>
        <fullName evidence="11">Uncharacterized protein</fullName>
    </submittedName>
</protein>
<comment type="similarity">
    <text evidence="2">Belongs to the mis12 family.</text>
</comment>
<dbReference type="Pfam" id="PF05859">
    <property type="entry name" value="Mis12"/>
    <property type="match status" value="1"/>
</dbReference>
<keyword evidence="12" id="KW-1185">Reference proteome</keyword>
<keyword evidence="6" id="KW-0995">Kinetochore</keyword>
<evidence type="ECO:0000256" key="4">
    <source>
        <dbReference type="ARBA" id="ARBA00022618"/>
    </source>
</evidence>
<evidence type="ECO:0000313" key="12">
    <source>
        <dbReference type="Proteomes" id="UP001165160"/>
    </source>
</evidence>
<comment type="caution">
    <text evidence="11">The sequence shown here is derived from an EMBL/GenBank/DDBJ whole genome shotgun (WGS) entry which is preliminary data.</text>
</comment>
<evidence type="ECO:0000256" key="1">
    <source>
        <dbReference type="ARBA" id="ARBA00004629"/>
    </source>
</evidence>
<dbReference type="GO" id="GO:0051301">
    <property type="term" value="P:cell division"/>
    <property type="evidence" value="ECO:0007669"/>
    <property type="project" value="UniProtKB-KW"/>
</dbReference>
<reference evidence="12" key="1">
    <citation type="journal article" date="2023" name="Commun. Biol.">
        <title>Genome analysis of Parmales, the sister group of diatoms, reveals the evolutionary specialization of diatoms from phago-mixotrophs to photoautotrophs.</title>
        <authorList>
            <person name="Ban H."/>
            <person name="Sato S."/>
            <person name="Yoshikawa S."/>
            <person name="Yamada K."/>
            <person name="Nakamura Y."/>
            <person name="Ichinomiya M."/>
            <person name="Sato N."/>
            <person name="Blanc-Mathieu R."/>
            <person name="Endo H."/>
            <person name="Kuwata A."/>
            <person name="Ogata H."/>
        </authorList>
    </citation>
    <scope>NUCLEOTIDE SEQUENCE [LARGE SCALE GENOMIC DNA]</scope>
    <source>
        <strain evidence="12">NIES 3699</strain>
    </source>
</reference>
<evidence type="ECO:0000256" key="2">
    <source>
        <dbReference type="ARBA" id="ARBA00008643"/>
    </source>
</evidence>